<keyword evidence="6" id="KW-1185">Reference proteome</keyword>
<accession>A0A2R3ZAN0</accession>
<dbReference type="SUPFAM" id="SSF48208">
    <property type="entry name" value="Six-hairpin glycosidases"/>
    <property type="match status" value="1"/>
</dbReference>
<evidence type="ECO:0000256" key="3">
    <source>
        <dbReference type="ARBA" id="ARBA00023235"/>
    </source>
</evidence>
<proteinExistence type="inferred from homology"/>
<comment type="similarity">
    <text evidence="4">Belongs to the cellobiose 2-epimerase family.</text>
</comment>
<dbReference type="EMBL" id="CP028136">
    <property type="protein sequence ID" value="AVR47326.1"/>
    <property type="molecule type" value="Genomic_DNA"/>
</dbReference>
<dbReference type="InterPro" id="IPR008928">
    <property type="entry name" value="6-hairpin_glycosidase_sf"/>
</dbReference>
<dbReference type="Gene3D" id="1.50.10.10">
    <property type="match status" value="1"/>
</dbReference>
<evidence type="ECO:0000256" key="1">
    <source>
        <dbReference type="ARBA" id="ARBA00001470"/>
    </source>
</evidence>
<dbReference type="InterPro" id="IPR028584">
    <property type="entry name" value="Cellobiose_2_epim"/>
</dbReference>
<gene>
    <name evidence="5" type="ORF">C7S20_04610</name>
</gene>
<dbReference type="PANTHER" id="PTHR15108">
    <property type="entry name" value="N-ACYLGLUCOSAMINE-2-EPIMERASE"/>
    <property type="match status" value="1"/>
</dbReference>
<dbReference type="InterPro" id="IPR012341">
    <property type="entry name" value="6hp_glycosidase-like_sf"/>
</dbReference>
<comment type="catalytic activity">
    <reaction evidence="1 4">
        <text>D-cellobiose = beta-D-glucosyl-(1-&gt;4)-D-mannopyranose</text>
        <dbReference type="Rhea" id="RHEA:23384"/>
        <dbReference type="ChEBI" id="CHEBI:17057"/>
        <dbReference type="ChEBI" id="CHEBI:47931"/>
        <dbReference type="EC" id="5.1.3.11"/>
    </reaction>
</comment>
<dbReference type="HAMAP" id="MF_00929">
    <property type="entry name" value="Cellobiose_2_epim"/>
    <property type="match status" value="1"/>
</dbReference>
<dbReference type="OrthoDB" id="618431at2"/>
<dbReference type="AlphaFoldDB" id="A0A2R3ZAN0"/>
<dbReference type="Proteomes" id="UP000241507">
    <property type="component" value="Chromosome"/>
</dbReference>
<evidence type="ECO:0000256" key="2">
    <source>
        <dbReference type="ARBA" id="ARBA00008558"/>
    </source>
</evidence>
<evidence type="ECO:0000313" key="6">
    <source>
        <dbReference type="Proteomes" id="UP000241507"/>
    </source>
</evidence>
<dbReference type="Pfam" id="PF07221">
    <property type="entry name" value="GlcNAc_2-epim"/>
    <property type="match status" value="1"/>
</dbReference>
<evidence type="ECO:0000256" key="4">
    <source>
        <dbReference type="HAMAP-Rule" id="MF_00929"/>
    </source>
</evidence>
<dbReference type="GO" id="GO:0005975">
    <property type="term" value="P:carbohydrate metabolic process"/>
    <property type="evidence" value="ECO:0007669"/>
    <property type="project" value="InterPro"/>
</dbReference>
<dbReference type="KEGG" id="grs:C7S20_04610"/>
<dbReference type="EC" id="5.1.3.11" evidence="4"/>
<organism evidence="5 6">
    <name type="scientific">Christiangramia fulva</name>
    <dbReference type="NCBI Taxonomy" id="2126553"/>
    <lineage>
        <taxon>Bacteria</taxon>
        <taxon>Pseudomonadati</taxon>
        <taxon>Bacteroidota</taxon>
        <taxon>Flavobacteriia</taxon>
        <taxon>Flavobacteriales</taxon>
        <taxon>Flavobacteriaceae</taxon>
        <taxon>Christiangramia</taxon>
    </lineage>
</organism>
<sequence length="400" mass="47532">MAEKTQAYKTSLEQELREILHFWEENAIDEEFGGFMGKRDFFNKKVEKAPKGIILNTRLLWSFSAAGNHYKNDRYKELATRAYRYLRENFRDTKNGGVFWELDHTGKPINTRKQIYAQAFAIYALSEYYEYCKEAQALEWAEELFQLIEEKALDPDQNGYYEAFQHDWSPIKDMRLSEKDDNSSKTMNTHLHILEAYGNLFRVKGGEKEKKALENLVDLFLNRFLYDNIWHFQLFFDDNWKRANNLISYGHDIEAVWLILEAARAVKNEQLIQKAASTTIEVARTFLKEAYIKNAGVINEKDLDSGKTDTDRHWWPQVEAMLGLEYAFELTGEDIFRKAERDIWKYTLKHIKDRKHGEWHFRVDENNHPYTSEDKVSMWKAPYHTSRALIKLLKNHTYEK</sequence>
<name>A0A2R3ZAN0_9FLAO</name>
<evidence type="ECO:0000313" key="5">
    <source>
        <dbReference type="EMBL" id="AVR47326.1"/>
    </source>
</evidence>
<dbReference type="GO" id="GO:0047736">
    <property type="term" value="F:cellobiose epimerase activity"/>
    <property type="evidence" value="ECO:0007669"/>
    <property type="project" value="UniProtKB-UniRule"/>
</dbReference>
<comment type="similarity">
    <text evidence="2">Belongs to the N-acylglucosamine 2-epimerase family.</text>
</comment>
<protein>
    <recommendedName>
        <fullName evidence="4">Cellobiose 2-epimerase</fullName>
        <shortName evidence="4">CE</shortName>
        <ecNumber evidence="4">5.1.3.11</ecNumber>
    </recommendedName>
</protein>
<keyword evidence="3 4" id="KW-0413">Isomerase</keyword>
<comment type="function">
    <text evidence="4">Catalyzes the reversible epimerization of cellobiose to 4-O-beta-D-glucopyranosyl-D-mannose (Glc-Man).</text>
</comment>
<reference evidence="6" key="1">
    <citation type="submission" date="2018-03" db="EMBL/GenBank/DDBJ databases">
        <title>Gramella fulva sp. nov., isolated from a dry surface of tidal flat.</title>
        <authorList>
            <person name="Hwang S.H."/>
            <person name="Hwang W.M."/>
            <person name="Kang K."/>
            <person name="Ahn T.-Y."/>
        </authorList>
    </citation>
    <scope>NUCLEOTIDE SEQUENCE [LARGE SCALE GENOMIC DNA]</scope>
    <source>
        <strain evidence="6">SH35</strain>
    </source>
</reference>
<dbReference type="InterPro" id="IPR010819">
    <property type="entry name" value="AGE/CE"/>
</dbReference>